<keyword evidence="4 11" id="KW-1133">Transmembrane helix</keyword>
<reference evidence="14" key="1">
    <citation type="submission" date="2022-11" db="UniProtKB">
        <authorList>
            <consortium name="WormBaseParasite"/>
        </authorList>
    </citation>
    <scope>IDENTIFICATION</scope>
</reference>
<keyword evidence="2" id="KW-1003">Cell membrane</keyword>
<dbReference type="Proteomes" id="UP000887565">
    <property type="component" value="Unplaced"/>
</dbReference>
<protein>
    <submittedName>
        <fullName evidence="14">G-protein coupled receptors family 1 profile domain-containing protein</fullName>
    </submittedName>
</protein>
<keyword evidence="5" id="KW-0297">G-protein coupled receptor</keyword>
<feature type="compositionally biased region" description="Basic and acidic residues" evidence="10">
    <location>
        <begin position="612"/>
        <end position="625"/>
    </location>
</feature>
<evidence type="ECO:0000256" key="5">
    <source>
        <dbReference type="ARBA" id="ARBA00023040"/>
    </source>
</evidence>
<proteinExistence type="predicted"/>
<evidence type="ECO:0000256" key="4">
    <source>
        <dbReference type="ARBA" id="ARBA00022989"/>
    </source>
</evidence>
<dbReference type="PROSITE" id="PS50262">
    <property type="entry name" value="G_PROTEIN_RECEP_F1_2"/>
    <property type="match status" value="1"/>
</dbReference>
<evidence type="ECO:0000256" key="9">
    <source>
        <dbReference type="ARBA" id="ARBA00023224"/>
    </source>
</evidence>
<feature type="transmembrane region" description="Helical" evidence="11">
    <location>
        <begin position="378"/>
        <end position="399"/>
    </location>
</feature>
<evidence type="ECO:0000313" key="13">
    <source>
        <dbReference type="Proteomes" id="UP000887565"/>
    </source>
</evidence>
<keyword evidence="13" id="KW-1185">Reference proteome</keyword>
<keyword evidence="3 11" id="KW-0812">Transmembrane</keyword>
<evidence type="ECO:0000256" key="6">
    <source>
        <dbReference type="ARBA" id="ARBA00023136"/>
    </source>
</evidence>
<name>A0A915HMC0_ROMCU</name>
<evidence type="ECO:0000313" key="14">
    <source>
        <dbReference type="WBParaSite" id="nRc.2.0.1.t02671-RA"/>
    </source>
</evidence>
<organism evidence="13 14">
    <name type="scientific">Romanomermis culicivorax</name>
    <name type="common">Nematode worm</name>
    <dbReference type="NCBI Taxonomy" id="13658"/>
    <lineage>
        <taxon>Eukaryota</taxon>
        <taxon>Metazoa</taxon>
        <taxon>Ecdysozoa</taxon>
        <taxon>Nematoda</taxon>
        <taxon>Enoplea</taxon>
        <taxon>Dorylaimia</taxon>
        <taxon>Mermithida</taxon>
        <taxon>Mermithoidea</taxon>
        <taxon>Mermithidae</taxon>
        <taxon>Romanomermis</taxon>
    </lineage>
</organism>
<sequence>MMAYDDFFYRCPNLSTTMNSTPFIEKRILLPPFSKVSNNNNDTYELLLNFQLTKKIMDETISIGSNFARGHIILGILALLLNLTILFVLIIKRRFMFKNVFYILIFNFALIDCLKGVCLIAYASRLLKSGKNHQINMSIMKFDQYVTVIFRFCNLATILNLLLITLNEYVFIKHPFLYNRWVKRKLALFFICLNWVLCLSFTIGSSTAKAKARPSGFFVSHNYTRSMKIRTSYDEVDDDTNVREGWHIINHQNREMFHAVEGVIFSSTKTWYLDANSDQNIVRFGSNKEMDVHYIFSFTIIFFCLLCLMVVLICYTAFIRIIRAIRLADSRLYSNANRASDHDVECAGQRYSSNPLDHHRPSVEERKIKGQLLKRNKYAIVIGSVILVYTTYLLTYSAIQVFQYLHLSQEPSGGNGDTVDGRRSSDDVRRYQTSGVVRWSLLLLLGLHSIFQPLCYFRMREFRRFVVATVCCCCAAPNAGNEYYTTSFALENMPPTAAAARRASAAVNGRRKSSAAYKRADSVASRASATRRMTTTASAMKHQRQKFLSVESTSAVNNDDQVGGDGKKTSIIVDAIRNIFKSKEVRNEQHVVETPLILRRTKNDKKKKHTSFFKDKRNRNEETRKDQEVVVATTAAQNNYPTCPVIYCNEDEM</sequence>
<keyword evidence="7" id="KW-0675">Receptor</keyword>
<dbReference type="Pfam" id="PF00001">
    <property type="entry name" value="7tm_1"/>
    <property type="match status" value="1"/>
</dbReference>
<feature type="transmembrane region" description="Helical" evidence="11">
    <location>
        <begin position="294"/>
        <end position="318"/>
    </location>
</feature>
<feature type="transmembrane region" description="Helical" evidence="11">
    <location>
        <begin position="72"/>
        <end position="91"/>
    </location>
</feature>
<dbReference type="InterPro" id="IPR000276">
    <property type="entry name" value="GPCR_Rhodpsn"/>
</dbReference>
<evidence type="ECO:0000256" key="1">
    <source>
        <dbReference type="ARBA" id="ARBA00004651"/>
    </source>
</evidence>
<keyword evidence="6 11" id="KW-0472">Membrane</keyword>
<evidence type="ECO:0000256" key="8">
    <source>
        <dbReference type="ARBA" id="ARBA00023180"/>
    </source>
</evidence>
<feature type="region of interest" description="Disordered" evidence="10">
    <location>
        <begin position="603"/>
        <end position="625"/>
    </location>
</feature>
<dbReference type="InterPro" id="IPR017452">
    <property type="entry name" value="GPCR_Rhodpsn_7TM"/>
</dbReference>
<evidence type="ECO:0000259" key="12">
    <source>
        <dbReference type="PROSITE" id="PS50262"/>
    </source>
</evidence>
<keyword evidence="8" id="KW-0325">Glycoprotein</keyword>
<comment type="subcellular location">
    <subcellularLocation>
        <location evidence="1">Cell membrane</location>
        <topology evidence="1">Multi-pass membrane protein</topology>
    </subcellularLocation>
</comment>
<accession>A0A915HMC0</accession>
<evidence type="ECO:0000256" key="7">
    <source>
        <dbReference type="ARBA" id="ARBA00023170"/>
    </source>
</evidence>
<dbReference type="GO" id="GO:0004930">
    <property type="term" value="F:G protein-coupled receptor activity"/>
    <property type="evidence" value="ECO:0007669"/>
    <property type="project" value="UniProtKB-KW"/>
</dbReference>
<dbReference type="SUPFAM" id="SSF81321">
    <property type="entry name" value="Family A G protein-coupled receptor-like"/>
    <property type="match status" value="1"/>
</dbReference>
<dbReference type="PANTHER" id="PTHR24246">
    <property type="entry name" value="OLFACTORY RECEPTOR AND ADENOSINE RECEPTOR"/>
    <property type="match status" value="1"/>
</dbReference>
<feature type="transmembrane region" description="Helical" evidence="11">
    <location>
        <begin position="144"/>
        <end position="166"/>
    </location>
</feature>
<evidence type="ECO:0000256" key="10">
    <source>
        <dbReference type="SAM" id="MobiDB-lite"/>
    </source>
</evidence>
<feature type="transmembrane region" description="Helical" evidence="11">
    <location>
        <begin position="436"/>
        <end position="457"/>
    </location>
</feature>
<dbReference type="GO" id="GO:0005886">
    <property type="term" value="C:plasma membrane"/>
    <property type="evidence" value="ECO:0007669"/>
    <property type="project" value="UniProtKB-SubCell"/>
</dbReference>
<dbReference type="WBParaSite" id="nRc.2.0.1.t02671-RA">
    <property type="protein sequence ID" value="nRc.2.0.1.t02671-RA"/>
    <property type="gene ID" value="nRc.2.0.1.g02671"/>
</dbReference>
<dbReference type="PANTHER" id="PTHR24246:SF27">
    <property type="entry name" value="ADENOSINE RECEPTOR, ISOFORM A"/>
    <property type="match status" value="1"/>
</dbReference>
<feature type="domain" description="G-protein coupled receptors family 1 profile" evidence="12">
    <location>
        <begin position="81"/>
        <end position="456"/>
    </location>
</feature>
<dbReference type="Gene3D" id="1.20.1070.10">
    <property type="entry name" value="Rhodopsin 7-helix transmembrane proteins"/>
    <property type="match status" value="1"/>
</dbReference>
<evidence type="ECO:0000256" key="11">
    <source>
        <dbReference type="SAM" id="Phobius"/>
    </source>
</evidence>
<feature type="transmembrane region" description="Helical" evidence="11">
    <location>
        <begin position="100"/>
        <end position="124"/>
    </location>
</feature>
<evidence type="ECO:0000256" key="2">
    <source>
        <dbReference type="ARBA" id="ARBA00022475"/>
    </source>
</evidence>
<dbReference type="AlphaFoldDB" id="A0A915HMC0"/>
<keyword evidence="9" id="KW-0807">Transducer</keyword>
<feature type="transmembrane region" description="Helical" evidence="11">
    <location>
        <begin position="186"/>
        <end position="204"/>
    </location>
</feature>
<evidence type="ECO:0000256" key="3">
    <source>
        <dbReference type="ARBA" id="ARBA00022692"/>
    </source>
</evidence>